<evidence type="ECO:0000313" key="2">
    <source>
        <dbReference type="Proteomes" id="UP000265520"/>
    </source>
</evidence>
<organism evidence="1 2">
    <name type="scientific">Trifolium medium</name>
    <dbReference type="NCBI Taxonomy" id="97028"/>
    <lineage>
        <taxon>Eukaryota</taxon>
        <taxon>Viridiplantae</taxon>
        <taxon>Streptophyta</taxon>
        <taxon>Embryophyta</taxon>
        <taxon>Tracheophyta</taxon>
        <taxon>Spermatophyta</taxon>
        <taxon>Magnoliopsida</taxon>
        <taxon>eudicotyledons</taxon>
        <taxon>Gunneridae</taxon>
        <taxon>Pentapetalae</taxon>
        <taxon>rosids</taxon>
        <taxon>fabids</taxon>
        <taxon>Fabales</taxon>
        <taxon>Fabaceae</taxon>
        <taxon>Papilionoideae</taxon>
        <taxon>50 kb inversion clade</taxon>
        <taxon>NPAAA clade</taxon>
        <taxon>Hologalegina</taxon>
        <taxon>IRL clade</taxon>
        <taxon>Trifolieae</taxon>
        <taxon>Trifolium</taxon>
    </lineage>
</organism>
<comment type="caution">
    <text evidence="1">The sequence shown here is derived from an EMBL/GenBank/DDBJ whole genome shotgun (WGS) entry which is preliminary data.</text>
</comment>
<reference evidence="1 2" key="1">
    <citation type="journal article" date="2018" name="Front. Plant Sci.">
        <title>Red Clover (Trifolium pratense) and Zigzag Clover (T. medium) - A Picture of Genomic Similarities and Differences.</title>
        <authorList>
            <person name="Dluhosova J."/>
            <person name="Istvanek J."/>
            <person name="Nedelnik J."/>
            <person name="Repkova J."/>
        </authorList>
    </citation>
    <scope>NUCLEOTIDE SEQUENCE [LARGE SCALE GENOMIC DNA]</scope>
    <source>
        <strain evidence="2">cv. 10/8</strain>
        <tissue evidence="1">Leaf</tissue>
    </source>
</reference>
<evidence type="ECO:0000313" key="1">
    <source>
        <dbReference type="EMBL" id="MCI42768.1"/>
    </source>
</evidence>
<dbReference type="AlphaFoldDB" id="A0A392S1N8"/>
<feature type="non-terminal residue" evidence="1">
    <location>
        <position position="56"/>
    </location>
</feature>
<accession>A0A392S1N8</accession>
<keyword evidence="2" id="KW-1185">Reference proteome</keyword>
<name>A0A392S1N8_9FABA</name>
<sequence length="56" mass="6191">MKQLKKVKTIVENDKSGVGCGERKKGWERMDESGVGCLKKEEKKKVVLGEAGVQDV</sequence>
<dbReference type="EMBL" id="LXQA010308714">
    <property type="protein sequence ID" value="MCI42768.1"/>
    <property type="molecule type" value="Genomic_DNA"/>
</dbReference>
<dbReference type="Proteomes" id="UP000265520">
    <property type="component" value="Unassembled WGS sequence"/>
</dbReference>
<protein>
    <submittedName>
        <fullName evidence="1">Uncharacterized protein</fullName>
    </submittedName>
</protein>
<proteinExistence type="predicted"/>